<feature type="non-terminal residue" evidence="2">
    <location>
        <position position="68"/>
    </location>
</feature>
<dbReference type="Proteomes" id="UP001295444">
    <property type="component" value="Chromosome 12"/>
</dbReference>
<protein>
    <submittedName>
        <fullName evidence="2">Uncharacterized protein</fullName>
    </submittedName>
</protein>
<feature type="region of interest" description="Disordered" evidence="1">
    <location>
        <begin position="49"/>
        <end position="68"/>
    </location>
</feature>
<reference evidence="2" key="1">
    <citation type="submission" date="2022-03" db="EMBL/GenBank/DDBJ databases">
        <authorList>
            <person name="Alioto T."/>
            <person name="Alioto T."/>
            <person name="Gomez Garrido J."/>
        </authorList>
    </citation>
    <scope>NUCLEOTIDE SEQUENCE</scope>
</reference>
<feature type="non-terminal residue" evidence="2">
    <location>
        <position position="1"/>
    </location>
</feature>
<gene>
    <name evidence="2" type="ORF">PECUL_23A045824</name>
</gene>
<sequence>TPSLFMRMLLTYTADRIPFVRTPAPEHSTNRILFVRMLLLPCVTTQKEELQGNQRAHARQHSLVKVQE</sequence>
<organism evidence="2 3">
    <name type="scientific">Pelobates cultripes</name>
    <name type="common">Western spadefoot toad</name>
    <dbReference type="NCBI Taxonomy" id="61616"/>
    <lineage>
        <taxon>Eukaryota</taxon>
        <taxon>Metazoa</taxon>
        <taxon>Chordata</taxon>
        <taxon>Craniata</taxon>
        <taxon>Vertebrata</taxon>
        <taxon>Euteleostomi</taxon>
        <taxon>Amphibia</taxon>
        <taxon>Batrachia</taxon>
        <taxon>Anura</taxon>
        <taxon>Pelobatoidea</taxon>
        <taxon>Pelobatidae</taxon>
        <taxon>Pelobates</taxon>
    </lineage>
</organism>
<dbReference type="EMBL" id="OW240923">
    <property type="protein sequence ID" value="CAH2324448.1"/>
    <property type="molecule type" value="Genomic_DNA"/>
</dbReference>
<dbReference type="AlphaFoldDB" id="A0AAD1TG70"/>
<keyword evidence="3" id="KW-1185">Reference proteome</keyword>
<proteinExistence type="predicted"/>
<accession>A0AAD1TG70</accession>
<evidence type="ECO:0000313" key="2">
    <source>
        <dbReference type="EMBL" id="CAH2324448.1"/>
    </source>
</evidence>
<evidence type="ECO:0000256" key="1">
    <source>
        <dbReference type="SAM" id="MobiDB-lite"/>
    </source>
</evidence>
<evidence type="ECO:0000313" key="3">
    <source>
        <dbReference type="Proteomes" id="UP001295444"/>
    </source>
</evidence>
<name>A0AAD1TG70_PELCU</name>